<keyword evidence="3" id="KW-1185">Reference proteome</keyword>
<keyword evidence="1" id="KW-0472">Membrane</keyword>
<gene>
    <name evidence="2" type="ORF">Ahy_B06g080203</name>
</gene>
<comment type="caution">
    <text evidence="2">The sequence shown here is derived from an EMBL/GenBank/DDBJ whole genome shotgun (WGS) entry which is preliminary data.</text>
</comment>
<organism evidence="2 3">
    <name type="scientific">Arachis hypogaea</name>
    <name type="common">Peanut</name>
    <dbReference type="NCBI Taxonomy" id="3818"/>
    <lineage>
        <taxon>Eukaryota</taxon>
        <taxon>Viridiplantae</taxon>
        <taxon>Streptophyta</taxon>
        <taxon>Embryophyta</taxon>
        <taxon>Tracheophyta</taxon>
        <taxon>Spermatophyta</taxon>
        <taxon>Magnoliopsida</taxon>
        <taxon>eudicotyledons</taxon>
        <taxon>Gunneridae</taxon>
        <taxon>Pentapetalae</taxon>
        <taxon>rosids</taxon>
        <taxon>fabids</taxon>
        <taxon>Fabales</taxon>
        <taxon>Fabaceae</taxon>
        <taxon>Papilionoideae</taxon>
        <taxon>50 kb inversion clade</taxon>
        <taxon>dalbergioids sensu lato</taxon>
        <taxon>Dalbergieae</taxon>
        <taxon>Pterocarpus clade</taxon>
        <taxon>Arachis</taxon>
    </lineage>
</organism>
<reference evidence="2 3" key="1">
    <citation type="submission" date="2019-01" db="EMBL/GenBank/DDBJ databases">
        <title>Sequencing of cultivated peanut Arachis hypogaea provides insights into genome evolution and oil improvement.</title>
        <authorList>
            <person name="Chen X."/>
        </authorList>
    </citation>
    <scope>NUCLEOTIDE SEQUENCE [LARGE SCALE GENOMIC DNA]</scope>
    <source>
        <strain evidence="3">cv. Fuhuasheng</strain>
        <tissue evidence="2">Leaves</tissue>
    </source>
</reference>
<dbReference type="AlphaFoldDB" id="A0A444YHH2"/>
<keyword evidence="1" id="KW-0812">Transmembrane</keyword>
<dbReference type="Proteomes" id="UP000289738">
    <property type="component" value="Chromosome B06"/>
</dbReference>
<name>A0A444YHH2_ARAHY</name>
<keyword evidence="1" id="KW-1133">Transmembrane helix</keyword>
<evidence type="ECO:0000313" key="2">
    <source>
        <dbReference type="EMBL" id="RYR01337.1"/>
    </source>
</evidence>
<dbReference type="EMBL" id="SDMP01000016">
    <property type="protein sequence ID" value="RYR01337.1"/>
    <property type="molecule type" value="Genomic_DNA"/>
</dbReference>
<evidence type="ECO:0000313" key="3">
    <source>
        <dbReference type="Proteomes" id="UP000289738"/>
    </source>
</evidence>
<sequence length="54" mass="5501">MAVMIVTMFCVTKSVAQDSEIAPTSQLQAGSGLSLPLSGLALGFSLLASLFALI</sequence>
<accession>A0A444YHH2</accession>
<proteinExistence type="predicted"/>
<feature type="transmembrane region" description="Helical" evidence="1">
    <location>
        <begin position="32"/>
        <end position="53"/>
    </location>
</feature>
<evidence type="ECO:0000256" key="1">
    <source>
        <dbReference type="SAM" id="Phobius"/>
    </source>
</evidence>
<protein>
    <submittedName>
        <fullName evidence="2">Uncharacterized protein</fullName>
    </submittedName>
</protein>